<evidence type="ECO:0000313" key="1">
    <source>
        <dbReference type="EMBL" id="MCA9390092.1"/>
    </source>
</evidence>
<dbReference type="AlphaFoldDB" id="A0A955LGB0"/>
<dbReference type="EMBL" id="JAGQKX010000029">
    <property type="protein sequence ID" value="MCA9390092.1"/>
    <property type="molecule type" value="Genomic_DNA"/>
</dbReference>
<organism evidence="1 2">
    <name type="scientific">candidate division WWE3 bacterium</name>
    <dbReference type="NCBI Taxonomy" id="2053526"/>
    <lineage>
        <taxon>Bacteria</taxon>
        <taxon>Katanobacteria</taxon>
    </lineage>
</organism>
<evidence type="ECO:0000313" key="2">
    <source>
        <dbReference type="Proteomes" id="UP000701698"/>
    </source>
</evidence>
<protein>
    <submittedName>
        <fullName evidence="1">Uncharacterized protein</fullName>
    </submittedName>
</protein>
<accession>A0A955LGB0</accession>
<reference evidence="1" key="1">
    <citation type="submission" date="2020-04" db="EMBL/GenBank/DDBJ databases">
        <authorList>
            <person name="Zhang T."/>
        </authorList>
    </citation>
    <scope>NUCLEOTIDE SEQUENCE</scope>
    <source>
        <strain evidence="1">HKST-UBA01</strain>
    </source>
</reference>
<comment type="caution">
    <text evidence="1">The sequence shown here is derived from an EMBL/GenBank/DDBJ whole genome shotgun (WGS) entry which is preliminary data.</text>
</comment>
<dbReference type="Proteomes" id="UP000701698">
    <property type="component" value="Unassembled WGS sequence"/>
</dbReference>
<proteinExistence type="predicted"/>
<name>A0A955LGB0_UNCKA</name>
<reference evidence="1" key="2">
    <citation type="journal article" date="2021" name="Microbiome">
        <title>Successional dynamics and alternative stable states in a saline activated sludge microbial community over 9 years.</title>
        <authorList>
            <person name="Wang Y."/>
            <person name="Ye J."/>
            <person name="Ju F."/>
            <person name="Liu L."/>
            <person name="Boyd J.A."/>
            <person name="Deng Y."/>
            <person name="Parks D.H."/>
            <person name="Jiang X."/>
            <person name="Yin X."/>
            <person name="Woodcroft B.J."/>
            <person name="Tyson G.W."/>
            <person name="Hugenholtz P."/>
            <person name="Polz M.F."/>
            <person name="Zhang T."/>
        </authorList>
    </citation>
    <scope>NUCLEOTIDE SEQUENCE</scope>
    <source>
        <strain evidence="1">HKST-UBA01</strain>
    </source>
</reference>
<gene>
    <name evidence="1" type="ORF">KC571_01700</name>
</gene>
<sequence length="121" mass="13533">MRQKKTGEQKRISLSGMTSFIKNHKTKLILVAVVGLFIIGFTKTRANDSSDAEIIGSPVEIQKQVSLRAKNSDGDTLVQTFDVNLTAAQMQQRVLVRGTWIKAREGKRFLVINMDVTNNIK</sequence>
<feature type="non-terminal residue" evidence="1">
    <location>
        <position position="121"/>
    </location>
</feature>